<dbReference type="PANTHER" id="PTHR11895:SF67">
    <property type="entry name" value="AMIDASE DOMAIN-CONTAINING PROTEIN"/>
    <property type="match status" value="1"/>
</dbReference>
<dbReference type="Gene3D" id="3.90.1300.10">
    <property type="entry name" value="Amidase signature (AS) domain"/>
    <property type="match status" value="1"/>
</dbReference>
<gene>
    <name evidence="2" type="ORF">RF11_16122</name>
</gene>
<dbReference type="InterPro" id="IPR023631">
    <property type="entry name" value="Amidase_dom"/>
</dbReference>
<evidence type="ECO:0000313" key="2">
    <source>
        <dbReference type="EMBL" id="KII65710.1"/>
    </source>
</evidence>
<proteinExistence type="predicted"/>
<dbReference type="Pfam" id="PF01425">
    <property type="entry name" value="Amidase"/>
    <property type="match status" value="1"/>
</dbReference>
<dbReference type="SUPFAM" id="SSF75304">
    <property type="entry name" value="Amidase signature (AS) enzymes"/>
    <property type="match status" value="1"/>
</dbReference>
<dbReference type="EMBL" id="JWZT01003741">
    <property type="protein sequence ID" value="KII65710.1"/>
    <property type="molecule type" value="Genomic_DNA"/>
</dbReference>
<comment type="caution">
    <text evidence="2">The sequence shown here is derived from an EMBL/GenBank/DDBJ whole genome shotgun (WGS) entry which is preliminary data.</text>
</comment>
<name>A0A0C2MMY1_THEKT</name>
<organism evidence="2 3">
    <name type="scientific">Thelohanellus kitauei</name>
    <name type="common">Myxosporean</name>
    <dbReference type="NCBI Taxonomy" id="669202"/>
    <lineage>
        <taxon>Eukaryota</taxon>
        <taxon>Metazoa</taxon>
        <taxon>Cnidaria</taxon>
        <taxon>Myxozoa</taxon>
        <taxon>Myxosporea</taxon>
        <taxon>Bivalvulida</taxon>
        <taxon>Platysporina</taxon>
        <taxon>Myxobolidae</taxon>
        <taxon>Thelohanellus</taxon>
    </lineage>
</organism>
<dbReference type="OMA" id="DVRVNMA"/>
<evidence type="ECO:0000313" key="3">
    <source>
        <dbReference type="Proteomes" id="UP000031668"/>
    </source>
</evidence>
<keyword evidence="2" id="KW-0378">Hydrolase</keyword>
<feature type="domain" description="Amidase" evidence="1">
    <location>
        <begin position="54"/>
        <end position="155"/>
    </location>
</feature>
<reference evidence="2 3" key="1">
    <citation type="journal article" date="2014" name="Genome Biol. Evol.">
        <title>The genome of the myxosporean Thelohanellus kitauei shows adaptations to nutrient acquisition within its fish host.</title>
        <authorList>
            <person name="Yang Y."/>
            <person name="Xiong J."/>
            <person name="Zhou Z."/>
            <person name="Huo F."/>
            <person name="Miao W."/>
            <person name="Ran C."/>
            <person name="Liu Y."/>
            <person name="Zhang J."/>
            <person name="Feng J."/>
            <person name="Wang M."/>
            <person name="Wang M."/>
            <person name="Wang L."/>
            <person name="Yao B."/>
        </authorList>
    </citation>
    <scope>NUCLEOTIDE SEQUENCE [LARGE SCALE GENOMIC DNA]</scope>
    <source>
        <strain evidence="2">Wuqing</strain>
    </source>
</reference>
<protein>
    <submittedName>
        <fullName evidence="2">Fatty acid amide hydrolase</fullName>
    </submittedName>
</protein>
<keyword evidence="3" id="KW-1185">Reference proteome</keyword>
<dbReference type="InterPro" id="IPR036928">
    <property type="entry name" value="AS_sf"/>
</dbReference>
<dbReference type="OrthoDB" id="421993at2759"/>
<dbReference type="GO" id="GO:0016787">
    <property type="term" value="F:hydrolase activity"/>
    <property type="evidence" value="ECO:0007669"/>
    <property type="project" value="UniProtKB-KW"/>
</dbReference>
<sequence>MNVAELIETGIAAIVELISILNKDLTHHMNNGQKFEYNDINVKLMDTLGSSVTDSDLKIIKKQRTRSMRIMENIFREVDVFLLLTTSRFPEKIHPNHKNRGFCNTWVFNHHSHYSALSCFSGIPSLAINIGHDKTTNLPIGLQLMSRWWSEDLLLSVAYQIEKLFPLTGTPPDHKHVIQITQNS</sequence>
<dbReference type="InterPro" id="IPR000120">
    <property type="entry name" value="Amidase"/>
</dbReference>
<accession>A0A0C2MMY1</accession>
<dbReference type="AlphaFoldDB" id="A0A0C2MMY1"/>
<evidence type="ECO:0000259" key="1">
    <source>
        <dbReference type="Pfam" id="PF01425"/>
    </source>
</evidence>
<dbReference type="Proteomes" id="UP000031668">
    <property type="component" value="Unassembled WGS sequence"/>
</dbReference>
<dbReference type="PANTHER" id="PTHR11895">
    <property type="entry name" value="TRANSAMIDASE"/>
    <property type="match status" value="1"/>
</dbReference>